<dbReference type="EMBL" id="LAZR01001290">
    <property type="protein sequence ID" value="KKN47195.1"/>
    <property type="molecule type" value="Genomic_DNA"/>
</dbReference>
<name>A0A0F9QSC7_9ZZZZ</name>
<evidence type="ECO:0000313" key="1">
    <source>
        <dbReference type="EMBL" id="KKN47195.1"/>
    </source>
</evidence>
<gene>
    <name evidence="1" type="ORF">LCGC14_0665360</name>
</gene>
<protein>
    <submittedName>
        <fullName evidence="1">Uncharacterized protein</fullName>
    </submittedName>
</protein>
<reference evidence="1" key="1">
    <citation type="journal article" date="2015" name="Nature">
        <title>Complex archaea that bridge the gap between prokaryotes and eukaryotes.</title>
        <authorList>
            <person name="Spang A."/>
            <person name="Saw J.H."/>
            <person name="Jorgensen S.L."/>
            <person name="Zaremba-Niedzwiedzka K."/>
            <person name="Martijn J."/>
            <person name="Lind A.E."/>
            <person name="van Eijk R."/>
            <person name="Schleper C."/>
            <person name="Guy L."/>
            <person name="Ettema T.J."/>
        </authorList>
    </citation>
    <scope>NUCLEOTIDE SEQUENCE</scope>
</reference>
<comment type="caution">
    <text evidence="1">The sequence shown here is derived from an EMBL/GenBank/DDBJ whole genome shotgun (WGS) entry which is preliminary data.</text>
</comment>
<proteinExistence type="predicted"/>
<organism evidence="1">
    <name type="scientific">marine sediment metagenome</name>
    <dbReference type="NCBI Taxonomy" id="412755"/>
    <lineage>
        <taxon>unclassified sequences</taxon>
        <taxon>metagenomes</taxon>
        <taxon>ecological metagenomes</taxon>
    </lineage>
</organism>
<dbReference type="AlphaFoldDB" id="A0A0F9QSC7"/>
<sequence length="82" mass="8895">MPTENEVLRQTSLYWVQAHVGGIDPGSATLGLRYGIIIALRQPNYARAYAAATRRSEADPFEEKAVKEFMATVPLMVGGNGA</sequence>
<accession>A0A0F9QSC7</accession>